<dbReference type="GO" id="GO:0032259">
    <property type="term" value="P:methylation"/>
    <property type="evidence" value="ECO:0007669"/>
    <property type="project" value="UniProtKB-KW"/>
</dbReference>
<dbReference type="SUPFAM" id="SSF53790">
    <property type="entry name" value="Tetrapyrrole methylase"/>
    <property type="match status" value="1"/>
</dbReference>
<comment type="caution">
    <text evidence="7">The sequence shown here is derived from an EMBL/GenBank/DDBJ whole genome shotgun (WGS) entry which is preliminary data.</text>
</comment>
<dbReference type="Gene3D" id="3.40.1010.10">
    <property type="entry name" value="Cobalt-precorrin-4 Transmethylase, Domain 1"/>
    <property type="match status" value="1"/>
</dbReference>
<gene>
    <name evidence="7" type="primary">cbiE</name>
    <name evidence="7" type="ORF">E7811_03090</name>
</gene>
<dbReference type="InterPro" id="IPR014008">
    <property type="entry name" value="Cbl_synth_MTase_CbiT"/>
</dbReference>
<dbReference type="EMBL" id="SSND01000001">
    <property type="protein sequence ID" value="THD85835.1"/>
    <property type="molecule type" value="Genomic_DNA"/>
</dbReference>
<dbReference type="PANTHER" id="PTHR43182">
    <property type="entry name" value="COBALT-PRECORRIN-6B C(15)-METHYLTRANSFERASE (DECARBOXYLATING)"/>
    <property type="match status" value="1"/>
</dbReference>
<organism evidence="7 8">
    <name type="scientific">Aliigemmobacter aestuarii</name>
    <dbReference type="NCBI Taxonomy" id="1445661"/>
    <lineage>
        <taxon>Bacteria</taxon>
        <taxon>Pseudomonadati</taxon>
        <taxon>Pseudomonadota</taxon>
        <taxon>Alphaproteobacteria</taxon>
        <taxon>Rhodobacterales</taxon>
        <taxon>Paracoccaceae</taxon>
        <taxon>Aliigemmobacter</taxon>
    </lineage>
</organism>
<dbReference type="NCBIfam" id="TIGR02469">
    <property type="entry name" value="CbiT"/>
    <property type="match status" value="1"/>
</dbReference>
<evidence type="ECO:0000259" key="6">
    <source>
        <dbReference type="Pfam" id="PF00590"/>
    </source>
</evidence>
<dbReference type="Pfam" id="PF00590">
    <property type="entry name" value="TP_methylase"/>
    <property type="match status" value="1"/>
</dbReference>
<feature type="domain" description="Tetrapyrrole methylase" evidence="6">
    <location>
        <begin position="6"/>
        <end position="186"/>
    </location>
</feature>
<dbReference type="RefSeq" id="WP_136394207.1">
    <property type="nucleotide sequence ID" value="NZ_SSND01000001.1"/>
</dbReference>
<keyword evidence="3 7" id="KW-0489">Methyltransferase</keyword>
<dbReference type="Proteomes" id="UP000309450">
    <property type="component" value="Unassembled WGS sequence"/>
</dbReference>
<dbReference type="GO" id="GO:0009236">
    <property type="term" value="P:cobalamin biosynthetic process"/>
    <property type="evidence" value="ECO:0007669"/>
    <property type="project" value="UniProtKB-UniPathway"/>
</dbReference>
<dbReference type="AlphaFoldDB" id="A0A4S3MV50"/>
<evidence type="ECO:0000256" key="1">
    <source>
        <dbReference type="ARBA" id="ARBA00004953"/>
    </source>
</evidence>
<accession>A0A4S3MV50</accession>
<dbReference type="InterPro" id="IPR000878">
    <property type="entry name" value="4pyrrol_Mease"/>
</dbReference>
<dbReference type="SUPFAM" id="SSF53335">
    <property type="entry name" value="S-adenosyl-L-methionine-dependent methyltransferases"/>
    <property type="match status" value="1"/>
</dbReference>
<dbReference type="InterPro" id="IPR014777">
    <property type="entry name" value="4pyrrole_Mease_sub1"/>
</dbReference>
<evidence type="ECO:0000256" key="4">
    <source>
        <dbReference type="ARBA" id="ARBA00022679"/>
    </source>
</evidence>
<dbReference type="InterPro" id="IPR006365">
    <property type="entry name" value="Cbl_synth_CobL"/>
</dbReference>
<protein>
    <submittedName>
        <fullName evidence="7">Precorrin-6y C5,15-methyltransferase (Decarboxylating) subunit CbiE</fullName>
    </submittedName>
</protein>
<dbReference type="UniPathway" id="UPA00148"/>
<dbReference type="InterPro" id="IPR029063">
    <property type="entry name" value="SAM-dependent_MTases_sf"/>
</dbReference>
<evidence type="ECO:0000256" key="3">
    <source>
        <dbReference type="ARBA" id="ARBA00022603"/>
    </source>
</evidence>
<reference evidence="7 8" key="1">
    <citation type="submission" date="2019-04" db="EMBL/GenBank/DDBJ databases">
        <title>Draft genome sequence of Gemmobacter aestuarii sp. nov.</title>
        <authorList>
            <person name="Hameed A."/>
            <person name="Lin S.-Y."/>
            <person name="Shahina M."/>
            <person name="Lai W.-A."/>
            <person name="Young C.-C."/>
        </authorList>
    </citation>
    <scope>NUCLEOTIDE SEQUENCE [LARGE SCALE GENOMIC DNA]</scope>
    <source>
        <strain evidence="7 8">CC-PW-75</strain>
    </source>
</reference>
<keyword evidence="8" id="KW-1185">Reference proteome</keyword>
<proteinExistence type="predicted"/>
<evidence type="ECO:0000313" key="8">
    <source>
        <dbReference type="Proteomes" id="UP000309450"/>
    </source>
</evidence>
<dbReference type="InterPro" id="IPR012818">
    <property type="entry name" value="CbiE"/>
</dbReference>
<keyword evidence="5" id="KW-0949">S-adenosyl-L-methionine</keyword>
<dbReference type="GO" id="GO:0008276">
    <property type="term" value="F:protein methyltransferase activity"/>
    <property type="evidence" value="ECO:0007669"/>
    <property type="project" value="InterPro"/>
</dbReference>
<dbReference type="InterPro" id="IPR050714">
    <property type="entry name" value="Cobalamin_biosynth_MTase"/>
</dbReference>
<comment type="pathway">
    <text evidence="1">Cofactor biosynthesis; adenosylcobalamin biosynthesis.</text>
</comment>
<dbReference type="PANTHER" id="PTHR43182:SF1">
    <property type="entry name" value="COBALT-PRECORRIN-7 C(5)-METHYLTRANSFERASE"/>
    <property type="match status" value="1"/>
</dbReference>
<dbReference type="OrthoDB" id="9787825at2"/>
<evidence type="ECO:0000256" key="5">
    <source>
        <dbReference type="ARBA" id="ARBA00022691"/>
    </source>
</evidence>
<dbReference type="Gene3D" id="3.40.50.150">
    <property type="entry name" value="Vaccinia Virus protein VP39"/>
    <property type="match status" value="1"/>
</dbReference>
<evidence type="ECO:0000256" key="2">
    <source>
        <dbReference type="ARBA" id="ARBA00022573"/>
    </source>
</evidence>
<dbReference type="NCBIfam" id="TIGR02467">
    <property type="entry name" value="CbiE"/>
    <property type="match status" value="1"/>
</dbReference>
<dbReference type="CDD" id="cd11644">
    <property type="entry name" value="Precorrin-6Y-MT"/>
    <property type="match status" value="1"/>
</dbReference>
<sequence length="393" mass="41338">MKAPWLAIIGLGEDGAEGLTDASRAALAAASVIFGGPRHLALVDVGERGREWPVPFDLAPLLALRGQPVAMLVSGDPFWHGAGGSVARHLSPEEWQVFPAPSCFTLAAARLGWRIEETTCIGLHAAPFARLRPGLAEGARIIATLRDGAAPAEFARWLCGLGFGDSDLWVMEALGGPREHIRKTAAQAFDMADISTPVVVAVRARGRAGLPRGFGLPDDLFAHDGQITKRPVRALTLSTLAPRPGEVLWDIGGGSGSVSVEWCLSGGMSCCIEPRADRAANIRANAAAFGVDHRLTVTTGRAPEALAGLPAPDAVFVGGGGDAGLFAHLWAVLPPGTRIVANAVTLESETLLAQLHATHGGHLMRIDIAQAGTLGRMRDWQAARPVVQWSVRR</sequence>
<dbReference type="InterPro" id="IPR035996">
    <property type="entry name" value="4pyrrol_Methylase_sf"/>
</dbReference>
<keyword evidence="4 7" id="KW-0808">Transferase</keyword>
<evidence type="ECO:0000313" key="7">
    <source>
        <dbReference type="EMBL" id="THD85835.1"/>
    </source>
</evidence>
<dbReference type="PIRSF" id="PIRSF036428">
    <property type="entry name" value="CobL"/>
    <property type="match status" value="1"/>
</dbReference>
<keyword evidence="2" id="KW-0169">Cobalamin biosynthesis</keyword>
<name>A0A4S3MV50_9RHOB</name>